<comment type="caution">
    <text evidence="11">The sequence shown here is derived from an EMBL/GenBank/DDBJ whole genome shotgun (WGS) entry which is preliminary data.</text>
</comment>
<dbReference type="GO" id="GO:0006633">
    <property type="term" value="P:fatty acid biosynthetic process"/>
    <property type="evidence" value="ECO:0007669"/>
    <property type="project" value="UniProtKB-UniRule"/>
</dbReference>
<keyword evidence="12" id="KW-1185">Reference proteome</keyword>
<evidence type="ECO:0000256" key="2">
    <source>
        <dbReference type="ARBA" id="ARBA00022490"/>
    </source>
</evidence>
<keyword evidence="6 10" id="KW-0594">Phospholipid biosynthesis</keyword>
<evidence type="ECO:0000256" key="1">
    <source>
        <dbReference type="ARBA" id="ARBA00001232"/>
    </source>
</evidence>
<dbReference type="Proteomes" id="UP000644115">
    <property type="component" value="Unassembled WGS sequence"/>
</dbReference>
<evidence type="ECO:0000313" key="12">
    <source>
        <dbReference type="Proteomes" id="UP000644115"/>
    </source>
</evidence>
<dbReference type="Gene3D" id="3.40.718.10">
    <property type="entry name" value="Isopropylmalate Dehydrogenase"/>
    <property type="match status" value="1"/>
</dbReference>
<dbReference type="PIRSF" id="PIRSF002465">
    <property type="entry name" value="Phsphlp_syn_PlsX"/>
    <property type="match status" value="1"/>
</dbReference>
<accession>A0A923NCV5</accession>
<keyword evidence="3 10" id="KW-0444">Lipid biosynthesis</keyword>
<dbReference type="NCBIfam" id="TIGR00182">
    <property type="entry name" value="plsX"/>
    <property type="match status" value="1"/>
</dbReference>
<sequence>MNIVLDGMGGDYAPHEMVKGAVQAAELIEDDIYIVGKEDMIQAELNKMGYQGEQIHIVNAQEVITMEDSPVKAIRRKSDSSMVVGLNMIKEGTGDVFVSGGNTGALVVGSRLILGRIEGIDRPVLASVYPCMGKEPSILVDAGASSEAKAHNLLEYGLMGSIFMEHVWGRSNPRVGLVNLGVEESKGTSMTKDAFKKLKKAPVNFVGNVEAREVPRGACDVIVCDGFVGNVILKLTEGVAMSILELVKSKLMASIKSKMAALMLKPQLKSLKKEFDYEEYGGAPILGVDGPVLKIHGSSTANAVRNAIIKSVPYSKENVVEIIRQSMLELEEVIEKDEEEYSINE</sequence>
<dbReference type="GO" id="GO:0043811">
    <property type="term" value="F:phosphate:acyl-[acyl carrier protein] acyltransferase activity"/>
    <property type="evidence" value="ECO:0007669"/>
    <property type="project" value="UniProtKB-UniRule"/>
</dbReference>
<evidence type="ECO:0000313" key="11">
    <source>
        <dbReference type="EMBL" id="MBC5999719.1"/>
    </source>
</evidence>
<dbReference type="Pfam" id="PF02504">
    <property type="entry name" value="FA_synthesis"/>
    <property type="match status" value="1"/>
</dbReference>
<evidence type="ECO:0000256" key="4">
    <source>
        <dbReference type="ARBA" id="ARBA00022679"/>
    </source>
</evidence>
<dbReference type="SUPFAM" id="SSF53659">
    <property type="entry name" value="Isocitrate/Isopropylmalate dehydrogenase-like"/>
    <property type="match status" value="1"/>
</dbReference>
<dbReference type="GO" id="GO:0008654">
    <property type="term" value="P:phospholipid biosynthetic process"/>
    <property type="evidence" value="ECO:0007669"/>
    <property type="project" value="UniProtKB-KW"/>
</dbReference>
<comment type="catalytic activity">
    <reaction evidence="1 10">
        <text>a fatty acyl-[ACP] + phosphate = an acyl phosphate + holo-[ACP]</text>
        <dbReference type="Rhea" id="RHEA:42292"/>
        <dbReference type="Rhea" id="RHEA-COMP:9685"/>
        <dbReference type="Rhea" id="RHEA-COMP:14125"/>
        <dbReference type="ChEBI" id="CHEBI:43474"/>
        <dbReference type="ChEBI" id="CHEBI:59918"/>
        <dbReference type="ChEBI" id="CHEBI:64479"/>
        <dbReference type="ChEBI" id="CHEBI:138651"/>
        <dbReference type="EC" id="2.3.1.274"/>
    </reaction>
</comment>
<dbReference type="GO" id="GO:0005737">
    <property type="term" value="C:cytoplasm"/>
    <property type="evidence" value="ECO:0007669"/>
    <property type="project" value="UniProtKB-SubCell"/>
</dbReference>
<comment type="subcellular location">
    <subcellularLocation>
        <location evidence="10">Cytoplasm</location>
    </subcellularLocation>
    <text evidence="10">Associated with the membrane possibly through PlsY.</text>
</comment>
<dbReference type="EMBL" id="JACRWC010000088">
    <property type="protein sequence ID" value="MBC5999719.1"/>
    <property type="molecule type" value="Genomic_DNA"/>
</dbReference>
<keyword evidence="7 10" id="KW-1208">Phospholipid metabolism</keyword>
<dbReference type="InterPro" id="IPR012281">
    <property type="entry name" value="Phospholipid_synth_PlsX-like"/>
</dbReference>
<gene>
    <name evidence="10 11" type="primary">plsX</name>
    <name evidence="11" type="ORF">H8876_06865</name>
</gene>
<keyword evidence="4 10" id="KW-0808">Transferase</keyword>
<evidence type="ECO:0000256" key="5">
    <source>
        <dbReference type="ARBA" id="ARBA00023098"/>
    </source>
</evidence>
<dbReference type="InterPro" id="IPR003664">
    <property type="entry name" value="FA_synthesis"/>
</dbReference>
<dbReference type="AlphaFoldDB" id="A0A923NCV5"/>
<keyword evidence="5 10" id="KW-0443">Lipid metabolism</keyword>
<comment type="pathway">
    <text evidence="10">Lipid metabolism; phospholipid metabolism.</text>
</comment>
<dbReference type="PANTHER" id="PTHR30100:SF1">
    <property type="entry name" value="PHOSPHATE ACYLTRANSFERASE"/>
    <property type="match status" value="1"/>
</dbReference>
<reference evidence="11" key="1">
    <citation type="submission" date="2020-08" db="EMBL/GenBank/DDBJ databases">
        <authorList>
            <person name="Liu C."/>
            <person name="Sun Q."/>
        </authorList>
    </citation>
    <scope>NUCLEOTIDE SEQUENCE</scope>
    <source>
        <strain evidence="11">BX16</strain>
    </source>
</reference>
<dbReference type="HAMAP" id="MF_00019">
    <property type="entry name" value="PlsX"/>
    <property type="match status" value="1"/>
</dbReference>
<comment type="similarity">
    <text evidence="10">Belongs to the PlsX family.</text>
</comment>
<evidence type="ECO:0000256" key="10">
    <source>
        <dbReference type="HAMAP-Rule" id="MF_00019"/>
    </source>
</evidence>
<name>A0A923NCV5_9FIRM</name>
<evidence type="ECO:0000256" key="7">
    <source>
        <dbReference type="ARBA" id="ARBA00023264"/>
    </source>
</evidence>
<dbReference type="RefSeq" id="WP_249287114.1">
    <property type="nucleotide sequence ID" value="NZ_JACRWC010000088.1"/>
</dbReference>
<comment type="function">
    <text evidence="10">Catalyzes the reversible formation of acyl-phosphate (acyl-PO(4)) from acyl-[acyl-carrier-protein] (acyl-ACP). This enzyme utilizes acyl-ACP as fatty acyl donor, but not acyl-CoA.</text>
</comment>
<keyword evidence="11" id="KW-0012">Acyltransferase</keyword>
<proteinExistence type="inferred from homology"/>
<evidence type="ECO:0000256" key="6">
    <source>
        <dbReference type="ARBA" id="ARBA00023209"/>
    </source>
</evidence>
<evidence type="ECO:0000256" key="3">
    <source>
        <dbReference type="ARBA" id="ARBA00022516"/>
    </source>
</evidence>
<keyword evidence="2 10" id="KW-0963">Cytoplasm</keyword>
<protein>
    <recommendedName>
        <fullName evidence="8 10">Phosphate acyltransferase</fullName>
        <ecNumber evidence="8 10">2.3.1.274</ecNumber>
    </recommendedName>
    <alternativeName>
        <fullName evidence="10">Acyl-ACP phosphotransacylase</fullName>
    </alternativeName>
    <alternativeName>
        <fullName evidence="10">Acyl-[acyl-carrier-protein]--phosphate acyltransferase</fullName>
    </alternativeName>
    <alternativeName>
        <fullName evidence="10">Phosphate-acyl-ACP acyltransferase</fullName>
    </alternativeName>
</protein>
<evidence type="ECO:0000256" key="9">
    <source>
        <dbReference type="ARBA" id="ARBA00046608"/>
    </source>
</evidence>
<evidence type="ECO:0000256" key="8">
    <source>
        <dbReference type="ARBA" id="ARBA00024069"/>
    </source>
</evidence>
<dbReference type="PANTHER" id="PTHR30100">
    <property type="entry name" value="FATTY ACID/PHOSPHOLIPID SYNTHESIS PROTEIN PLSX"/>
    <property type="match status" value="1"/>
</dbReference>
<organism evidence="11 12">
    <name type="scientific">Lentihominibacter faecis</name>
    <dbReference type="NCBI Taxonomy" id="2764712"/>
    <lineage>
        <taxon>Bacteria</taxon>
        <taxon>Bacillati</taxon>
        <taxon>Bacillota</taxon>
        <taxon>Clostridia</taxon>
        <taxon>Peptostreptococcales</taxon>
        <taxon>Anaerovoracaceae</taxon>
        <taxon>Lentihominibacter</taxon>
    </lineage>
</organism>
<comment type="subunit">
    <text evidence="9 10">Homodimer. Probably interacts with PlsY.</text>
</comment>
<dbReference type="EC" id="2.3.1.274" evidence="8 10"/>